<evidence type="ECO:0000256" key="1">
    <source>
        <dbReference type="SAM" id="MobiDB-lite"/>
    </source>
</evidence>
<feature type="region of interest" description="Disordered" evidence="1">
    <location>
        <begin position="813"/>
        <end position="853"/>
    </location>
</feature>
<protein>
    <submittedName>
        <fullName evidence="2">Uncharacterized protein</fullName>
    </submittedName>
</protein>
<dbReference type="Proteomes" id="UP000006352">
    <property type="component" value="Unassembled WGS sequence"/>
</dbReference>
<feature type="region of interest" description="Disordered" evidence="1">
    <location>
        <begin position="714"/>
        <end position="751"/>
    </location>
</feature>
<feature type="compositionally biased region" description="Polar residues" evidence="1">
    <location>
        <begin position="86"/>
        <end position="99"/>
    </location>
</feature>
<dbReference type="GeneID" id="24096400"/>
<dbReference type="OrthoDB" id="2573559at2759"/>
<dbReference type="InParanoid" id="J4H2G6"/>
<feature type="compositionally biased region" description="Basic residues" evidence="1">
    <location>
        <begin position="820"/>
        <end position="832"/>
    </location>
</feature>
<organism evidence="2 3">
    <name type="scientific">Fibroporia radiculosa</name>
    <dbReference type="NCBI Taxonomy" id="599839"/>
    <lineage>
        <taxon>Eukaryota</taxon>
        <taxon>Fungi</taxon>
        <taxon>Dikarya</taxon>
        <taxon>Basidiomycota</taxon>
        <taxon>Agaricomycotina</taxon>
        <taxon>Agaricomycetes</taxon>
        <taxon>Polyporales</taxon>
        <taxon>Fibroporiaceae</taxon>
        <taxon>Fibroporia</taxon>
    </lineage>
</organism>
<accession>J4H2G6</accession>
<feature type="region of interest" description="Disordered" evidence="1">
    <location>
        <begin position="86"/>
        <end position="177"/>
    </location>
</feature>
<feature type="compositionally biased region" description="Polar residues" evidence="1">
    <location>
        <begin position="738"/>
        <end position="751"/>
    </location>
</feature>
<evidence type="ECO:0000313" key="3">
    <source>
        <dbReference type="Proteomes" id="UP000006352"/>
    </source>
</evidence>
<feature type="compositionally biased region" description="Basic residues" evidence="1">
    <location>
        <begin position="296"/>
        <end position="309"/>
    </location>
</feature>
<dbReference type="STRING" id="599839.J4H2G6"/>
<feature type="compositionally biased region" description="Low complexity" evidence="1">
    <location>
        <begin position="151"/>
        <end position="168"/>
    </location>
</feature>
<proteinExistence type="predicted"/>
<name>J4H2G6_9APHY</name>
<sequence length="853" mass="92394">METFQDGTKHYIDQGVQTDLGSPVPTKLAAAVSDLVYYSCDVSSEFDIIHSSSMVDHSRSSTRFHSAYSRASDAIEDSEDSVVSITTSSRALRQPQYLQKPSRPSVHAHGSHPSRVVSLPETKSAFSVKENSGGRRVVSMPLPGESSFYADDSQSTNLSNQSLLSGSDVQPRGRMHSLGSEIPHTPSLPSSPESVVIIANKDKLSEGFLRNNNLDCHPPTPPDDDGWVSWANSPPRPIPALHGPLSLPYARCPSGAEGTIIEEQDNLPRMIWGLEGEVGPVGRMRSELIPDSPSQHYRKGASQGKHHHTPGLQDTTPGAIKSAPSEAVRLLDSPLQRATVSDLAVHNVMSRPRYGVTGRALRYQESLELADDRRVESEGAPMSQLRDYDFTSALGSAVHGLRSFGLKDDLGLHWDSKLLCSERFKDSALVSSAPILSSESIGSFPSPVTSSVKSLISSRSPMNTVSLNQVSQFSHRNVPPRRLSALEIAQQYRQQQLQQQNLLPTPPNSSSPIWSSAFSPYQGSLLSPELLSVSNRPRLSPSFVQTSDMYMYPDAVRQFPKSPKNSISNMGTSSLHTLAPAIQIGDDLGDLTSSIYDVDTRSPLPKCVRSQYLAGSAVLRSANQIPQSSASLRPPPNTPLGLVSAARTMTDSAGNILPSSPLSQARLHGATQQYSRSVPLARLIQRRLSSVPEEDLNLASSGVLHPYNLSLENPSGQVVRDSQPHFLLSPPTPHSHGQRTPSAHSPLSSYHSGIVDDGMVSMMTHADANTERVTVRLPSAVSRNITDADALIALNNDSVNRHREAIREVSLHGHEETKGKSFRRGTRGRRGRASAARTTNGPERVDGGLVVKS</sequence>
<dbReference type="AlphaFoldDB" id="J4H2G6"/>
<keyword evidence="3" id="KW-1185">Reference proteome</keyword>
<dbReference type="HOGENOM" id="CLU_016019_0_0_1"/>
<gene>
    <name evidence="2" type="ORF">FIBRA_03543</name>
</gene>
<reference evidence="2 3" key="1">
    <citation type="journal article" date="2012" name="Appl. Environ. Microbiol.">
        <title>Short-read sequencing for genomic analysis of the brown rot fungus Fibroporia radiculosa.</title>
        <authorList>
            <person name="Tang J.D."/>
            <person name="Perkins A.D."/>
            <person name="Sonstegard T.S."/>
            <person name="Schroeder S.G."/>
            <person name="Burgess S.C."/>
            <person name="Diehl S.V."/>
        </authorList>
    </citation>
    <scope>NUCLEOTIDE SEQUENCE [LARGE SCALE GENOMIC DNA]</scope>
    <source>
        <strain evidence="2 3">TFFH 294</strain>
    </source>
</reference>
<dbReference type="EMBL" id="HE797034">
    <property type="protein sequence ID" value="CCM01489.1"/>
    <property type="molecule type" value="Genomic_DNA"/>
</dbReference>
<evidence type="ECO:0000313" key="2">
    <source>
        <dbReference type="EMBL" id="CCM01489.1"/>
    </source>
</evidence>
<feature type="region of interest" description="Disordered" evidence="1">
    <location>
        <begin position="290"/>
        <end position="320"/>
    </location>
</feature>
<dbReference type="RefSeq" id="XP_012180772.1">
    <property type="nucleotide sequence ID" value="XM_012325382.1"/>
</dbReference>